<evidence type="ECO:0000259" key="5">
    <source>
        <dbReference type="Pfam" id="PF01521"/>
    </source>
</evidence>
<evidence type="ECO:0000256" key="2">
    <source>
        <dbReference type="ARBA" id="ARBA00023004"/>
    </source>
</evidence>
<keyword evidence="7" id="KW-1185">Reference proteome</keyword>
<comment type="similarity">
    <text evidence="4">Belongs to the HesB/IscA family.</text>
</comment>
<feature type="binding site" evidence="4">
    <location>
        <position position="49"/>
    </location>
    <ligand>
        <name>iron-sulfur cluster</name>
        <dbReference type="ChEBI" id="CHEBI:30408"/>
    </ligand>
</feature>
<dbReference type="HAMAP" id="MF_01380">
    <property type="entry name" value="Fe_S_insert_ErpA"/>
    <property type="match status" value="1"/>
</dbReference>
<keyword evidence="2 4" id="KW-0408">Iron</keyword>
<keyword evidence="1 4" id="KW-0479">Metal-binding</keyword>
<feature type="domain" description="Core" evidence="5">
    <location>
        <begin position="16"/>
        <end position="116"/>
    </location>
</feature>
<dbReference type="NCBIfam" id="TIGR00049">
    <property type="entry name" value="iron-sulfur cluster assembly accessory protein"/>
    <property type="match status" value="1"/>
</dbReference>
<dbReference type="InterPro" id="IPR016092">
    <property type="entry name" value="ATAP"/>
</dbReference>
<dbReference type="NCBIfam" id="NF010147">
    <property type="entry name" value="PRK13623.1"/>
    <property type="match status" value="1"/>
</dbReference>
<accession>A0AAV3U2M4</accession>
<name>A0AAV3U2M4_9ALTE</name>
<organism evidence="6 7">
    <name type="scientific">Halioxenophilus aromaticivorans</name>
    <dbReference type="NCBI Taxonomy" id="1306992"/>
    <lineage>
        <taxon>Bacteria</taxon>
        <taxon>Pseudomonadati</taxon>
        <taxon>Pseudomonadota</taxon>
        <taxon>Gammaproteobacteria</taxon>
        <taxon>Alteromonadales</taxon>
        <taxon>Alteromonadaceae</taxon>
        <taxon>Halioxenophilus</taxon>
    </lineage>
</organism>
<dbReference type="SUPFAM" id="SSF89360">
    <property type="entry name" value="HesB-like domain"/>
    <property type="match status" value="1"/>
</dbReference>
<feature type="binding site" evidence="4">
    <location>
        <position position="115"/>
    </location>
    <ligand>
        <name>iron-sulfur cluster</name>
        <dbReference type="ChEBI" id="CHEBI:30408"/>
    </ligand>
</feature>
<protein>
    <recommendedName>
        <fullName evidence="4">Iron-sulfur cluster insertion protein ErpA</fullName>
    </recommendedName>
</protein>
<feature type="binding site" evidence="4">
    <location>
        <position position="113"/>
    </location>
    <ligand>
        <name>iron-sulfur cluster</name>
        <dbReference type="ChEBI" id="CHEBI:30408"/>
    </ligand>
</feature>
<dbReference type="RefSeq" id="WP_345421111.1">
    <property type="nucleotide sequence ID" value="NZ_AP031496.1"/>
</dbReference>
<dbReference type="InterPro" id="IPR035903">
    <property type="entry name" value="HesB-like_dom_sf"/>
</dbReference>
<dbReference type="Pfam" id="PF01521">
    <property type="entry name" value="Fe-S_biosyn"/>
    <property type="match status" value="1"/>
</dbReference>
<dbReference type="FunFam" id="2.60.300.12:FF:000002">
    <property type="entry name" value="Iron-sulfur cluster insertion protein ErpA"/>
    <property type="match status" value="1"/>
</dbReference>
<comment type="subunit">
    <text evidence="4">Homodimer.</text>
</comment>
<dbReference type="Proteomes" id="UP001409585">
    <property type="component" value="Unassembled WGS sequence"/>
</dbReference>
<reference evidence="7" key="1">
    <citation type="journal article" date="2019" name="Int. J. Syst. Evol. Microbiol.">
        <title>The Global Catalogue of Microorganisms (GCM) 10K type strain sequencing project: providing services to taxonomists for standard genome sequencing and annotation.</title>
        <authorList>
            <consortium name="The Broad Institute Genomics Platform"/>
            <consortium name="The Broad Institute Genome Sequencing Center for Infectious Disease"/>
            <person name="Wu L."/>
            <person name="Ma J."/>
        </authorList>
    </citation>
    <scope>NUCLEOTIDE SEQUENCE [LARGE SCALE GENOMIC DNA]</scope>
    <source>
        <strain evidence="7">JCM 19134</strain>
    </source>
</reference>
<dbReference type="GO" id="GO:0051537">
    <property type="term" value="F:2 iron, 2 sulfur cluster binding"/>
    <property type="evidence" value="ECO:0007669"/>
    <property type="project" value="TreeGrafter"/>
</dbReference>
<comment type="function">
    <text evidence="4">Required for insertion of 4Fe-4S clusters for at least IspG.</text>
</comment>
<dbReference type="PANTHER" id="PTHR43011">
    <property type="entry name" value="IRON-SULFUR CLUSTER ASSEMBLY 2 HOMOLOG, MITOCHONDRIAL"/>
    <property type="match status" value="1"/>
</dbReference>
<dbReference type="EMBL" id="BAABLX010000012">
    <property type="protein sequence ID" value="GAA4941791.1"/>
    <property type="molecule type" value="Genomic_DNA"/>
</dbReference>
<dbReference type="GO" id="GO:0005506">
    <property type="term" value="F:iron ion binding"/>
    <property type="evidence" value="ECO:0007669"/>
    <property type="project" value="UniProtKB-UniRule"/>
</dbReference>
<sequence>MSSGVQFQDIGSNQLLHVTSNAVAKVRELVDDEGNDDLKLRVYVTGGGCSGFQYGFTFDEKTADDDSLVEVDGVTVVVDALSYPFLSGATVDYEHGLSGSRFTVTNPNASSTCGCGASFSI</sequence>
<dbReference type="InterPro" id="IPR023063">
    <property type="entry name" value="ErpA_proteobact"/>
</dbReference>
<keyword evidence="3 4" id="KW-0411">Iron-sulfur</keyword>
<dbReference type="InterPro" id="IPR000361">
    <property type="entry name" value="ATAP_core_dom"/>
</dbReference>
<dbReference type="AlphaFoldDB" id="A0AAV3U2M4"/>
<evidence type="ECO:0000256" key="4">
    <source>
        <dbReference type="HAMAP-Rule" id="MF_01380"/>
    </source>
</evidence>
<dbReference type="GO" id="GO:0016226">
    <property type="term" value="P:iron-sulfur cluster assembly"/>
    <property type="evidence" value="ECO:0007669"/>
    <property type="project" value="UniProtKB-UniRule"/>
</dbReference>
<evidence type="ECO:0000256" key="1">
    <source>
        <dbReference type="ARBA" id="ARBA00022723"/>
    </source>
</evidence>
<dbReference type="PROSITE" id="PS01152">
    <property type="entry name" value="HESB"/>
    <property type="match status" value="1"/>
</dbReference>
<evidence type="ECO:0000256" key="3">
    <source>
        <dbReference type="ARBA" id="ARBA00023014"/>
    </source>
</evidence>
<proteinExistence type="inferred from homology"/>
<gene>
    <name evidence="4 6" type="primary">erpA</name>
    <name evidence="6" type="ORF">GCM10025791_20330</name>
</gene>
<evidence type="ECO:0000313" key="6">
    <source>
        <dbReference type="EMBL" id="GAA4941791.1"/>
    </source>
</evidence>
<evidence type="ECO:0000313" key="7">
    <source>
        <dbReference type="Proteomes" id="UP001409585"/>
    </source>
</evidence>
<dbReference type="GO" id="GO:0051539">
    <property type="term" value="F:4 iron, 4 sulfur cluster binding"/>
    <property type="evidence" value="ECO:0007669"/>
    <property type="project" value="TreeGrafter"/>
</dbReference>
<dbReference type="InterPro" id="IPR017870">
    <property type="entry name" value="FeS_cluster_insertion_CS"/>
</dbReference>
<dbReference type="PANTHER" id="PTHR43011:SF1">
    <property type="entry name" value="IRON-SULFUR CLUSTER ASSEMBLY 2 HOMOLOG, MITOCHONDRIAL"/>
    <property type="match status" value="1"/>
</dbReference>
<comment type="cofactor">
    <cofactor evidence="4">
        <name>iron-sulfur cluster</name>
        <dbReference type="ChEBI" id="CHEBI:30408"/>
    </cofactor>
    <text evidence="4">Binds 1 iron-sulfur cluster per subunit.</text>
</comment>
<dbReference type="Gene3D" id="2.60.300.12">
    <property type="entry name" value="HesB-like domain"/>
    <property type="match status" value="1"/>
</dbReference>
<comment type="caution">
    <text evidence="6">The sequence shown here is derived from an EMBL/GenBank/DDBJ whole genome shotgun (WGS) entry which is preliminary data.</text>
</comment>